<gene>
    <name evidence="3" type="primary">Aste57867_13748</name>
    <name evidence="2" type="ORF">As57867_013698</name>
    <name evidence="3" type="ORF">ASTE57867_13748</name>
</gene>
<reference evidence="3 4" key="1">
    <citation type="submission" date="2019-03" db="EMBL/GenBank/DDBJ databases">
        <authorList>
            <person name="Gaulin E."/>
            <person name="Dumas B."/>
        </authorList>
    </citation>
    <scope>NUCLEOTIDE SEQUENCE [LARGE SCALE GENOMIC DNA]</scope>
    <source>
        <strain evidence="3">CBS 568.67</strain>
    </source>
</reference>
<feature type="coiled-coil region" evidence="1">
    <location>
        <begin position="265"/>
        <end position="411"/>
    </location>
</feature>
<protein>
    <submittedName>
        <fullName evidence="3">Aste57867_13748 protein</fullName>
    </submittedName>
</protein>
<proteinExistence type="predicted"/>
<dbReference type="OrthoDB" id="75423at2759"/>
<evidence type="ECO:0000313" key="3">
    <source>
        <dbReference type="EMBL" id="VFT90581.1"/>
    </source>
</evidence>
<accession>A0A485KZH1</accession>
<evidence type="ECO:0000313" key="2">
    <source>
        <dbReference type="EMBL" id="KAF0695460.1"/>
    </source>
</evidence>
<dbReference type="EMBL" id="VJMH01005479">
    <property type="protein sequence ID" value="KAF0695460.1"/>
    <property type="molecule type" value="Genomic_DNA"/>
</dbReference>
<name>A0A485KZH1_9STRA</name>
<sequence length="485" mass="54167">MERCSLEELAFDAVMPLSSSFKQVHQPSYLGDNNNHHTMRRSEPAIAAAADCVSVETFVALQSVLSSKSKEILWKNVLLAKLEVTLRHAEERADANQVELDQVFLEHTKQTLLLETLDGKLKAAADAHATTKAHLADAHLQRSSLLDRCTALTRELALQQMLGEQRQAECDEWKARCARHDAERDVFMLAAQTHRQETLEWQAKVDKLQLACNRLEKGTATNQVACHTSTSSHSTTQTTQTDTIQDHEATLRHMHVARQQDLLTIAGLEADMEAMRAAAAKTEAAMDELRAKATQWKGFVIMVARASRGCRDAVRQATAERDELAQTKRSYAAELKHVATQMKQLQETLVAANQQLEDDQAQLAEAKKRERALGRAIRLREGRAHELVLSLQTTRAKLEKIELQYTKTKSQSKQWAAQSSHLQAALHREKAEREQSLVEIDEFRAALIACCESAVALQDIASTPSLWSIEHLRAVTGIAEPLVFG</sequence>
<keyword evidence="1" id="KW-0175">Coiled coil</keyword>
<dbReference type="EMBL" id="CAADRA010005500">
    <property type="protein sequence ID" value="VFT90581.1"/>
    <property type="molecule type" value="Genomic_DNA"/>
</dbReference>
<organism evidence="3 4">
    <name type="scientific">Aphanomyces stellatus</name>
    <dbReference type="NCBI Taxonomy" id="120398"/>
    <lineage>
        <taxon>Eukaryota</taxon>
        <taxon>Sar</taxon>
        <taxon>Stramenopiles</taxon>
        <taxon>Oomycota</taxon>
        <taxon>Saprolegniomycetes</taxon>
        <taxon>Saprolegniales</taxon>
        <taxon>Verrucalvaceae</taxon>
        <taxon>Aphanomyces</taxon>
    </lineage>
</organism>
<dbReference type="AlphaFoldDB" id="A0A485KZH1"/>
<dbReference type="Proteomes" id="UP000332933">
    <property type="component" value="Unassembled WGS sequence"/>
</dbReference>
<evidence type="ECO:0000256" key="1">
    <source>
        <dbReference type="SAM" id="Coils"/>
    </source>
</evidence>
<keyword evidence="4" id="KW-1185">Reference proteome</keyword>
<reference evidence="2" key="2">
    <citation type="submission" date="2019-06" db="EMBL/GenBank/DDBJ databases">
        <title>Genomics analysis of Aphanomyces spp. identifies a new class of oomycete effector associated with host adaptation.</title>
        <authorList>
            <person name="Gaulin E."/>
        </authorList>
    </citation>
    <scope>NUCLEOTIDE SEQUENCE</scope>
    <source>
        <strain evidence="2">CBS 578.67</strain>
    </source>
</reference>
<evidence type="ECO:0000313" key="4">
    <source>
        <dbReference type="Proteomes" id="UP000332933"/>
    </source>
</evidence>